<dbReference type="EMBL" id="MU006739">
    <property type="protein sequence ID" value="KAF2623131.1"/>
    <property type="molecule type" value="Genomic_DNA"/>
</dbReference>
<sequence length="574" mass="63593">MAHVYLSSSRSDCDRDSGYGSDGASYDIALRSATPPSWFLEPLSPTAFVAAVKLIDCTATRQAVDTAHDALQLLEYAPTYTNTCPTLLKHLHSTISMAEKHRPSCARALDRSKTHRGEGHPHGSKGTKGRKPQDFYKGITRTEAQKLRRSGATPEAAAGTRQRLAEQHDSWRYATEQHESEQTESPQQKLGQQQSEEPGIEQVGDEQVAIGRGGLERHVSIPAALHTGDAPTADAFIESIRTLPENAVPDLIQRIQEDPKQDVSAIANLWHDAITLSQPPLLSDASSPLLPVEQNSIPSLQFDMSDEGYESLPIHSPSDLSRPLDGMTVTKDIAVGFFEGDSASSPVTPNKTYSIRNPMVAPPQVPYELPYHKGTACVSCNSWTHDNGSDDLCIACPVCNSFVCFLDEPGLLQPALILDLLSQVRTLPLDGFAKQSIIVDGREATELLATVYAVVAHECGGDEGLGTAHMSPRKLLRQLEEYFNARRYQDLTTPEQLKMSMEGCIEDAVFDELLRRSENKWLKKQATRLRHKRLTKLVPELARNERGLEYILPTWRVIIGWVVGIMTLRWEQRF</sequence>
<evidence type="ECO:0000313" key="2">
    <source>
        <dbReference type="Proteomes" id="UP000799754"/>
    </source>
</evidence>
<accession>A0ACB6RMM6</accession>
<name>A0ACB6RMM6_9PLEO</name>
<reference evidence="1" key="1">
    <citation type="journal article" date="2020" name="Stud. Mycol.">
        <title>101 Dothideomycetes genomes: a test case for predicting lifestyles and emergence of pathogens.</title>
        <authorList>
            <person name="Haridas S."/>
            <person name="Albert R."/>
            <person name="Binder M."/>
            <person name="Bloem J."/>
            <person name="Labutti K."/>
            <person name="Salamov A."/>
            <person name="Andreopoulos B."/>
            <person name="Baker S."/>
            <person name="Barry K."/>
            <person name="Bills G."/>
            <person name="Bluhm B."/>
            <person name="Cannon C."/>
            <person name="Castanera R."/>
            <person name="Culley D."/>
            <person name="Daum C."/>
            <person name="Ezra D."/>
            <person name="Gonzalez J."/>
            <person name="Henrissat B."/>
            <person name="Kuo A."/>
            <person name="Liang C."/>
            <person name="Lipzen A."/>
            <person name="Lutzoni F."/>
            <person name="Magnuson J."/>
            <person name="Mondo S."/>
            <person name="Nolan M."/>
            <person name="Ohm R."/>
            <person name="Pangilinan J."/>
            <person name="Park H.-J."/>
            <person name="Ramirez L."/>
            <person name="Alfaro M."/>
            <person name="Sun H."/>
            <person name="Tritt A."/>
            <person name="Yoshinaga Y."/>
            <person name="Zwiers L.-H."/>
            <person name="Turgeon B."/>
            <person name="Goodwin S."/>
            <person name="Spatafora J."/>
            <person name="Crous P."/>
            <person name="Grigoriev I."/>
        </authorList>
    </citation>
    <scope>NUCLEOTIDE SEQUENCE</scope>
    <source>
        <strain evidence="1">CBS 525.71</strain>
    </source>
</reference>
<organism evidence="1 2">
    <name type="scientific">Macroventuria anomochaeta</name>
    <dbReference type="NCBI Taxonomy" id="301207"/>
    <lineage>
        <taxon>Eukaryota</taxon>
        <taxon>Fungi</taxon>
        <taxon>Dikarya</taxon>
        <taxon>Ascomycota</taxon>
        <taxon>Pezizomycotina</taxon>
        <taxon>Dothideomycetes</taxon>
        <taxon>Pleosporomycetidae</taxon>
        <taxon>Pleosporales</taxon>
        <taxon>Pleosporineae</taxon>
        <taxon>Didymellaceae</taxon>
        <taxon>Macroventuria</taxon>
    </lineage>
</organism>
<keyword evidence="2" id="KW-1185">Reference proteome</keyword>
<dbReference type="Proteomes" id="UP000799754">
    <property type="component" value="Unassembled WGS sequence"/>
</dbReference>
<gene>
    <name evidence="1" type="ORF">BU25DRAFT_425142</name>
</gene>
<proteinExistence type="predicted"/>
<comment type="caution">
    <text evidence="1">The sequence shown here is derived from an EMBL/GenBank/DDBJ whole genome shotgun (WGS) entry which is preliminary data.</text>
</comment>
<evidence type="ECO:0000313" key="1">
    <source>
        <dbReference type="EMBL" id="KAF2623131.1"/>
    </source>
</evidence>
<protein>
    <submittedName>
        <fullName evidence="1">Uncharacterized protein</fullName>
    </submittedName>
</protein>